<dbReference type="Pfam" id="PF00078">
    <property type="entry name" value="RVT_1"/>
    <property type="match status" value="1"/>
</dbReference>
<reference evidence="2" key="1">
    <citation type="submission" date="2021-01" db="UniProtKB">
        <authorList>
            <consortium name="EnsemblMetazoa"/>
        </authorList>
    </citation>
    <scope>IDENTIFICATION</scope>
</reference>
<dbReference type="OrthoDB" id="5986544at2759"/>
<evidence type="ECO:0000313" key="3">
    <source>
        <dbReference type="Proteomes" id="UP000594262"/>
    </source>
</evidence>
<dbReference type="AlphaFoldDB" id="A0A7M5X5M8"/>
<dbReference type="PANTHER" id="PTHR37984">
    <property type="entry name" value="PROTEIN CBG26694"/>
    <property type="match status" value="1"/>
</dbReference>
<dbReference type="InterPro" id="IPR000477">
    <property type="entry name" value="RT_dom"/>
</dbReference>
<dbReference type="CDD" id="cd01647">
    <property type="entry name" value="RT_LTR"/>
    <property type="match status" value="1"/>
</dbReference>
<dbReference type="EnsemblMetazoa" id="CLYHEMT017274.1">
    <property type="protein sequence ID" value="CLYHEMP017274.1"/>
    <property type="gene ID" value="CLYHEMG017274"/>
</dbReference>
<evidence type="ECO:0000313" key="2">
    <source>
        <dbReference type="EnsemblMetazoa" id="CLYHEMP017274.1"/>
    </source>
</evidence>
<sequence length="143" mass="16092">MEVMGVIRKVDKPTAWCHPMVAVKKPTIPGQPGQPERLRICIDLTQLNKTTKREFYQLPSCDETLAQIGDNGKVFSKLDANSGYWQMPLSEESQLKATFTTPFGRYCPTRAPFGLTSMPEIFSKKMDEVVEGLEGVIKSMDDF</sequence>
<dbReference type="Gene3D" id="3.10.10.10">
    <property type="entry name" value="HIV Type 1 Reverse Transcriptase, subunit A, domain 1"/>
    <property type="match status" value="1"/>
</dbReference>
<dbReference type="InterPro" id="IPR043128">
    <property type="entry name" value="Rev_trsase/Diguanyl_cyclase"/>
</dbReference>
<keyword evidence="3" id="KW-1185">Reference proteome</keyword>
<proteinExistence type="predicted"/>
<dbReference type="InterPro" id="IPR050951">
    <property type="entry name" value="Retrovirus_Pol_polyprotein"/>
</dbReference>
<dbReference type="InterPro" id="IPR043502">
    <property type="entry name" value="DNA/RNA_pol_sf"/>
</dbReference>
<evidence type="ECO:0000259" key="1">
    <source>
        <dbReference type="Pfam" id="PF00078"/>
    </source>
</evidence>
<feature type="domain" description="Reverse transcriptase" evidence="1">
    <location>
        <begin position="27"/>
        <end position="135"/>
    </location>
</feature>
<dbReference type="SUPFAM" id="SSF56672">
    <property type="entry name" value="DNA/RNA polymerases"/>
    <property type="match status" value="1"/>
</dbReference>
<protein>
    <recommendedName>
        <fullName evidence="1">Reverse transcriptase domain-containing protein</fullName>
    </recommendedName>
</protein>
<accession>A0A7M5X5M8</accession>
<dbReference type="PANTHER" id="PTHR37984:SF5">
    <property type="entry name" value="PROTEIN NYNRIN-LIKE"/>
    <property type="match status" value="1"/>
</dbReference>
<dbReference type="Gene3D" id="3.30.70.270">
    <property type="match status" value="1"/>
</dbReference>
<organism evidence="2 3">
    <name type="scientific">Clytia hemisphaerica</name>
    <dbReference type="NCBI Taxonomy" id="252671"/>
    <lineage>
        <taxon>Eukaryota</taxon>
        <taxon>Metazoa</taxon>
        <taxon>Cnidaria</taxon>
        <taxon>Hydrozoa</taxon>
        <taxon>Hydroidolina</taxon>
        <taxon>Leptothecata</taxon>
        <taxon>Obeliida</taxon>
        <taxon>Clytiidae</taxon>
        <taxon>Clytia</taxon>
    </lineage>
</organism>
<dbReference type="Proteomes" id="UP000594262">
    <property type="component" value="Unplaced"/>
</dbReference>
<name>A0A7M5X5M8_9CNID</name>